<keyword evidence="7 9" id="KW-0129">CBS domain</keyword>
<evidence type="ECO:0000313" key="15">
    <source>
        <dbReference type="Proteomes" id="UP000005387"/>
    </source>
</evidence>
<dbReference type="CDD" id="cd04590">
    <property type="entry name" value="CBS_pair_CorC_HlyC_assoc"/>
    <property type="match status" value="1"/>
</dbReference>
<feature type="transmembrane region" description="Helical" evidence="11">
    <location>
        <begin position="96"/>
        <end position="117"/>
    </location>
</feature>
<dbReference type="GO" id="GO:0005886">
    <property type="term" value="C:plasma membrane"/>
    <property type="evidence" value="ECO:0007669"/>
    <property type="project" value="UniProtKB-SubCell"/>
</dbReference>
<sequence>MVLKLSIVLLLIVLTAFFVAAEFALVKLRSSRVEQMVAEGFKNALAVRKVTSHLDDYLSACQLGITITALGLGWLGEPTVEQLLHPLFHALHVSDSVSTTLSFIIAFVAVTYLHVVLGELAPKSIAIQQAERISQLTSPLLIGFHKAMYPFIWVLNGSARLLIQLLGFRNVSEHEEAHSEEEIRHILSESYESGKINKTEYGYVNRIFRFDDLLAREIMVPRTDMICLYADRSREENLEIIKREQYTRFPVALGSKDNLIGFMNTKQFFLAYADNPKYEFKKLLHPIMTVPEAMPIKILLRKMQTEGVHLAALLDEYGGTSGIITIEDILEEIVGEIRDEFDKDEQKEIQTVHSNRYVVDGKVLIRTINKMLGTDLSSEDVDTIGGWMWSNNPEIVVGDRIEIEAYTFKVLEQENNRIRKIEIVKQEAPQSPQPVS</sequence>
<evidence type="ECO:0000256" key="5">
    <source>
        <dbReference type="ARBA" id="ARBA00022737"/>
    </source>
</evidence>
<dbReference type="SUPFAM" id="SSF56176">
    <property type="entry name" value="FAD-binding/transporter-associated domain-like"/>
    <property type="match status" value="1"/>
</dbReference>
<dbReference type="PANTHER" id="PTHR43099">
    <property type="entry name" value="UPF0053 PROTEIN YRKA"/>
    <property type="match status" value="1"/>
</dbReference>
<dbReference type="PROSITE" id="PS51846">
    <property type="entry name" value="CNNM"/>
    <property type="match status" value="1"/>
</dbReference>
<dbReference type="SUPFAM" id="SSF54631">
    <property type="entry name" value="CBS-domain pair"/>
    <property type="match status" value="1"/>
</dbReference>
<dbReference type="SMART" id="SM01091">
    <property type="entry name" value="CorC_HlyC"/>
    <property type="match status" value="1"/>
</dbReference>
<dbReference type="InterPro" id="IPR000644">
    <property type="entry name" value="CBS_dom"/>
</dbReference>
<name>E0I691_9BACL</name>
<evidence type="ECO:0000256" key="10">
    <source>
        <dbReference type="PROSITE-ProRule" id="PRU01193"/>
    </source>
</evidence>
<dbReference type="Gene3D" id="3.10.580.10">
    <property type="entry name" value="CBS-domain"/>
    <property type="match status" value="1"/>
</dbReference>
<keyword evidence="4 10" id="KW-0812">Transmembrane</keyword>
<comment type="subcellular location">
    <subcellularLocation>
        <location evidence="1">Cell membrane</location>
        <topology evidence="1">Multi-pass membrane protein</topology>
    </subcellularLocation>
</comment>
<dbReference type="Pfam" id="PF01595">
    <property type="entry name" value="CNNM"/>
    <property type="match status" value="1"/>
</dbReference>
<dbReference type="InterPro" id="IPR005170">
    <property type="entry name" value="Transptr-assoc_dom"/>
</dbReference>
<gene>
    <name evidence="14" type="ORF">PaecuDRAFT_1163</name>
</gene>
<evidence type="ECO:0000256" key="11">
    <source>
        <dbReference type="SAM" id="Phobius"/>
    </source>
</evidence>
<keyword evidence="3" id="KW-1003">Cell membrane</keyword>
<evidence type="ECO:0000256" key="4">
    <source>
        <dbReference type="ARBA" id="ARBA00022692"/>
    </source>
</evidence>
<accession>E0I691</accession>
<dbReference type="InterPro" id="IPR044751">
    <property type="entry name" value="Ion_transp-like_CBS"/>
</dbReference>
<dbReference type="Proteomes" id="UP000005387">
    <property type="component" value="Unassembled WGS sequence"/>
</dbReference>
<dbReference type="EMBL" id="AEDD01000002">
    <property type="protein sequence ID" value="EFM12483.1"/>
    <property type="molecule type" value="Genomic_DNA"/>
</dbReference>
<keyword evidence="15" id="KW-1185">Reference proteome</keyword>
<feature type="transmembrane region" description="Helical" evidence="11">
    <location>
        <begin position="57"/>
        <end position="76"/>
    </location>
</feature>
<feature type="transmembrane region" description="Helical" evidence="11">
    <location>
        <begin position="6"/>
        <end position="26"/>
    </location>
</feature>
<dbReference type="AlphaFoldDB" id="E0I691"/>
<organism evidence="14 15">
    <name type="scientific">Paenibacillus curdlanolyticus YK9</name>
    <dbReference type="NCBI Taxonomy" id="717606"/>
    <lineage>
        <taxon>Bacteria</taxon>
        <taxon>Bacillati</taxon>
        <taxon>Bacillota</taxon>
        <taxon>Bacilli</taxon>
        <taxon>Bacillales</taxon>
        <taxon>Paenibacillaceae</taxon>
        <taxon>Paenibacillus</taxon>
    </lineage>
</organism>
<dbReference type="eggNOG" id="COG1253">
    <property type="taxonomic scope" value="Bacteria"/>
</dbReference>
<dbReference type="Pfam" id="PF00571">
    <property type="entry name" value="CBS"/>
    <property type="match status" value="1"/>
</dbReference>
<keyword evidence="6 10" id="KW-1133">Transmembrane helix</keyword>
<evidence type="ECO:0008006" key="16">
    <source>
        <dbReference type="Google" id="ProtNLM"/>
    </source>
</evidence>
<dbReference type="FunFam" id="3.10.580.10:FF:000002">
    <property type="entry name" value="Magnesium/cobalt efflux protein CorC"/>
    <property type="match status" value="1"/>
</dbReference>
<reference evidence="14 15" key="1">
    <citation type="submission" date="2010-07" db="EMBL/GenBank/DDBJ databases">
        <title>The draft genome of Paenibacillus curdlanolyticus YK9.</title>
        <authorList>
            <consortium name="US DOE Joint Genome Institute (JGI-PGF)"/>
            <person name="Lucas S."/>
            <person name="Copeland A."/>
            <person name="Lapidus A."/>
            <person name="Cheng J.-F."/>
            <person name="Bruce D."/>
            <person name="Goodwin L."/>
            <person name="Pitluck S."/>
            <person name="Land M.L."/>
            <person name="Hauser L."/>
            <person name="Chang Y.-J."/>
            <person name="Jeffries C."/>
            <person name="Anderson I.J."/>
            <person name="Johnson E."/>
            <person name="Loganathan U."/>
            <person name="Mulhopadhyay B."/>
            <person name="Kyrpides N."/>
            <person name="Woyke T.J."/>
        </authorList>
    </citation>
    <scope>NUCLEOTIDE SEQUENCE [LARGE SCALE GENOMIC DNA]</scope>
    <source>
        <strain evidence="14 15">YK9</strain>
    </source>
</reference>
<dbReference type="PANTHER" id="PTHR43099:SF2">
    <property type="entry name" value="UPF0053 PROTEIN YRKA"/>
    <property type="match status" value="1"/>
</dbReference>
<dbReference type="RefSeq" id="WP_006037178.1">
    <property type="nucleotide sequence ID" value="NZ_AEDD01000002.1"/>
</dbReference>
<evidence type="ECO:0000256" key="1">
    <source>
        <dbReference type="ARBA" id="ARBA00004651"/>
    </source>
</evidence>
<dbReference type="InterPro" id="IPR002550">
    <property type="entry name" value="CNNM"/>
</dbReference>
<protein>
    <recommendedName>
        <fullName evidence="16">CBS domain containing protein</fullName>
    </recommendedName>
</protein>
<evidence type="ECO:0000256" key="6">
    <source>
        <dbReference type="ARBA" id="ARBA00022989"/>
    </source>
</evidence>
<dbReference type="PROSITE" id="PS51371">
    <property type="entry name" value="CBS"/>
    <property type="match status" value="1"/>
</dbReference>
<keyword evidence="5" id="KW-0677">Repeat</keyword>
<evidence type="ECO:0000259" key="13">
    <source>
        <dbReference type="PROSITE" id="PS51846"/>
    </source>
</evidence>
<dbReference type="Gene3D" id="3.30.465.10">
    <property type="match status" value="1"/>
</dbReference>
<dbReference type="InterPro" id="IPR016169">
    <property type="entry name" value="FAD-bd_PCMH_sub2"/>
</dbReference>
<evidence type="ECO:0000313" key="14">
    <source>
        <dbReference type="EMBL" id="EFM12483.1"/>
    </source>
</evidence>
<dbReference type="GO" id="GO:0050660">
    <property type="term" value="F:flavin adenine dinucleotide binding"/>
    <property type="evidence" value="ECO:0007669"/>
    <property type="project" value="InterPro"/>
</dbReference>
<evidence type="ECO:0000256" key="3">
    <source>
        <dbReference type="ARBA" id="ARBA00022475"/>
    </source>
</evidence>
<evidence type="ECO:0000256" key="8">
    <source>
        <dbReference type="ARBA" id="ARBA00023136"/>
    </source>
</evidence>
<dbReference type="OrthoDB" id="9798188at2"/>
<dbReference type="InterPro" id="IPR046342">
    <property type="entry name" value="CBS_dom_sf"/>
</dbReference>
<evidence type="ECO:0000259" key="12">
    <source>
        <dbReference type="PROSITE" id="PS51371"/>
    </source>
</evidence>
<dbReference type="STRING" id="717606.PaecuDRAFT_1163"/>
<dbReference type="InterPro" id="IPR051676">
    <property type="entry name" value="UPF0053_domain"/>
</dbReference>
<keyword evidence="8 10" id="KW-0472">Membrane</keyword>
<dbReference type="InterPro" id="IPR036318">
    <property type="entry name" value="FAD-bd_PCMH-like_sf"/>
</dbReference>
<evidence type="ECO:0000256" key="9">
    <source>
        <dbReference type="PROSITE-ProRule" id="PRU00703"/>
    </source>
</evidence>
<evidence type="ECO:0000256" key="7">
    <source>
        <dbReference type="ARBA" id="ARBA00023122"/>
    </source>
</evidence>
<comment type="similarity">
    <text evidence="2">Belongs to the UPF0053 family.</text>
</comment>
<proteinExistence type="inferred from homology"/>
<evidence type="ECO:0000256" key="2">
    <source>
        <dbReference type="ARBA" id="ARBA00006337"/>
    </source>
</evidence>
<feature type="domain" description="CNNM transmembrane" evidence="13">
    <location>
        <begin position="1"/>
        <end position="200"/>
    </location>
</feature>
<feature type="domain" description="CBS" evidence="12">
    <location>
        <begin position="283"/>
        <end position="340"/>
    </location>
</feature>
<dbReference type="Pfam" id="PF03471">
    <property type="entry name" value="CorC_HlyC"/>
    <property type="match status" value="1"/>
</dbReference>